<dbReference type="AlphaFoldDB" id="A0A098VP05"/>
<evidence type="ECO:0000259" key="1">
    <source>
        <dbReference type="Pfam" id="PF12090"/>
    </source>
</evidence>
<dbReference type="VEuPathDB" id="MicrosporidiaDB:DI09_56p110"/>
<organism evidence="2 4">
    <name type="scientific">Mitosporidium daphniae</name>
    <dbReference type="NCBI Taxonomy" id="1485682"/>
    <lineage>
        <taxon>Eukaryota</taxon>
        <taxon>Fungi</taxon>
        <taxon>Fungi incertae sedis</taxon>
        <taxon>Microsporidia</taxon>
        <taxon>Mitosporidium</taxon>
    </lineage>
</organism>
<accession>A0A098VP05</accession>
<dbReference type="EMBL" id="JMKJ01000055">
    <property type="protein sequence ID" value="KGG52650.1"/>
    <property type="molecule type" value="Genomic_DNA"/>
</dbReference>
<name>A0A098VP05_9MICR</name>
<keyword evidence="4" id="KW-1185">Reference proteome</keyword>
<dbReference type="GO" id="GO:0006357">
    <property type="term" value="P:regulation of transcription by RNA polymerase II"/>
    <property type="evidence" value="ECO:0007669"/>
    <property type="project" value="TreeGrafter"/>
</dbReference>
<evidence type="ECO:0000313" key="3">
    <source>
        <dbReference type="EMBL" id="KGG52650.1"/>
    </source>
</evidence>
<sequence length="314" mass="35157">MASSTKKPHSKRLLHRYLRSQIPSQQISSFSQCSFNQLIDNTEEFDDDDILKQQVPVIDHSTPNVMYAIDALNAMYPDLIKKRKDIPPHFVETSNATPQLEFLEWIDNGHLHPSLLPIIRDRQVPFYDGSIVIEIHDYRMASLLSNGASQAPFCSGGKSLLSDHPEIHRVLLRPNEASIAADIQMYLDSTLGEGLWSDEQYIELEKGIRNTTSLTLCLDPSPGVFQIINFIRLQGGKYKILRDEPSVRAKKFRQYEANQKSTGALLTSGSALSKSISDSVLSENSNGLLSQFDQGHQSTSALDQRLFGLPTVSL</sequence>
<gene>
    <name evidence="3" type="ORF">DI09_14p330</name>
    <name evidence="2" type="ORF">DI09_56p110</name>
</gene>
<dbReference type="EMBL" id="JMKJ01000521">
    <property type="protein sequence ID" value="KGG50773.1"/>
    <property type="molecule type" value="Genomic_DNA"/>
</dbReference>
<proteinExistence type="predicted"/>
<dbReference type="GeneID" id="25258488"/>
<dbReference type="InterPro" id="IPR021950">
    <property type="entry name" value="Spt20"/>
</dbReference>
<dbReference type="Proteomes" id="UP000029725">
    <property type="component" value="Unassembled WGS sequence"/>
</dbReference>
<reference evidence="2 4" key="1">
    <citation type="submission" date="2014-04" db="EMBL/GenBank/DDBJ databases">
        <title>A new species of microsporidia sheds light on the evolution of extreme parasitism.</title>
        <authorList>
            <person name="Haag K.L."/>
            <person name="James T.Y."/>
            <person name="Larsson R."/>
            <person name="Schaer T.M."/>
            <person name="Refardt D."/>
            <person name="Pombert J.-F."/>
            <person name="Ebert D."/>
        </authorList>
    </citation>
    <scope>NUCLEOTIDE SEQUENCE [LARGE SCALE GENOMIC DNA]</scope>
    <source>
        <strain evidence="2 4">UGP3</strain>
        <tissue evidence="2">Spores</tissue>
    </source>
</reference>
<dbReference type="Pfam" id="PF12090">
    <property type="entry name" value="Spt20_SEP"/>
    <property type="match status" value="1"/>
</dbReference>
<dbReference type="OrthoDB" id="1932706at2759"/>
<comment type="caution">
    <text evidence="2">The sequence shown here is derived from an EMBL/GenBank/DDBJ whole genome shotgun (WGS) entry which is preliminary data.</text>
</comment>
<dbReference type="InterPro" id="IPR046468">
    <property type="entry name" value="Spt20-like_SEP"/>
</dbReference>
<dbReference type="GO" id="GO:0003712">
    <property type="term" value="F:transcription coregulator activity"/>
    <property type="evidence" value="ECO:0007669"/>
    <property type="project" value="InterPro"/>
</dbReference>
<dbReference type="VEuPathDB" id="MicrosporidiaDB:DI09_14p330"/>
<dbReference type="RefSeq" id="XP_013237200.1">
    <property type="nucleotide sequence ID" value="XM_013381746.1"/>
</dbReference>
<feature type="domain" description="Spt20-like SEP" evidence="1">
    <location>
        <begin position="97"/>
        <end position="230"/>
    </location>
</feature>
<dbReference type="RefSeq" id="XP_013239077.1">
    <property type="nucleotide sequence ID" value="XM_013383623.1"/>
</dbReference>
<dbReference type="GO" id="GO:0000124">
    <property type="term" value="C:SAGA complex"/>
    <property type="evidence" value="ECO:0007669"/>
    <property type="project" value="InterPro"/>
</dbReference>
<dbReference type="GeneID" id="25260336"/>
<protein>
    <submittedName>
        <fullName evidence="3">Fam48A protein</fullName>
    </submittedName>
</protein>
<dbReference type="HOGENOM" id="CLU_885914_0_0_1"/>
<evidence type="ECO:0000313" key="2">
    <source>
        <dbReference type="EMBL" id="KGG50773.1"/>
    </source>
</evidence>
<dbReference type="PANTHER" id="PTHR13526">
    <property type="entry name" value="TRANSCRIPTION FACTOR SPT20 HOMOLOG"/>
    <property type="match status" value="1"/>
</dbReference>
<dbReference type="PANTHER" id="PTHR13526:SF8">
    <property type="entry name" value="TRANSCRIPTION FACTOR SPT20 HOMOLOG"/>
    <property type="match status" value="1"/>
</dbReference>
<evidence type="ECO:0000313" key="4">
    <source>
        <dbReference type="Proteomes" id="UP000029725"/>
    </source>
</evidence>